<dbReference type="Proteomes" id="UP000466442">
    <property type="component" value="Unassembled WGS sequence"/>
</dbReference>
<name>A0A8S9XX74_APOLU</name>
<comment type="caution">
    <text evidence="3">The sequence shown here is derived from an EMBL/GenBank/DDBJ whole genome shotgun (WGS) entry which is preliminary data.</text>
</comment>
<dbReference type="EMBL" id="WIXP02000003">
    <property type="protein sequence ID" value="KAF6213533.1"/>
    <property type="molecule type" value="Genomic_DNA"/>
</dbReference>
<evidence type="ECO:0000256" key="1">
    <source>
        <dbReference type="SAM" id="Coils"/>
    </source>
</evidence>
<accession>A0A8S9XX74</accession>
<dbReference type="AlphaFoldDB" id="A0A8S9XX74"/>
<feature type="coiled-coil region" evidence="1">
    <location>
        <begin position="34"/>
        <end position="97"/>
    </location>
</feature>
<feature type="chain" id="PRO_5035757253" evidence="2">
    <location>
        <begin position="17"/>
        <end position="97"/>
    </location>
</feature>
<organism evidence="3 4">
    <name type="scientific">Apolygus lucorum</name>
    <name type="common">Small green plant bug</name>
    <name type="synonym">Lygocoris lucorum</name>
    <dbReference type="NCBI Taxonomy" id="248454"/>
    <lineage>
        <taxon>Eukaryota</taxon>
        <taxon>Metazoa</taxon>
        <taxon>Ecdysozoa</taxon>
        <taxon>Arthropoda</taxon>
        <taxon>Hexapoda</taxon>
        <taxon>Insecta</taxon>
        <taxon>Pterygota</taxon>
        <taxon>Neoptera</taxon>
        <taxon>Paraneoptera</taxon>
        <taxon>Hemiptera</taxon>
        <taxon>Heteroptera</taxon>
        <taxon>Panheteroptera</taxon>
        <taxon>Cimicomorpha</taxon>
        <taxon>Miridae</taxon>
        <taxon>Mirini</taxon>
        <taxon>Apolygus</taxon>
    </lineage>
</organism>
<sequence length="97" mass="10978">MKTFTFLLCLAAVVAAVVSSPTKNDDKELEGEWNKHKDSIMKRLEENHASLETQYKIQLDKVKSSNGAEKESAQQKADTLKQEIQKSKLVISRLKET</sequence>
<reference evidence="3" key="1">
    <citation type="journal article" date="2021" name="Mol. Ecol. Resour.">
        <title>Apolygus lucorum genome provides insights into omnivorousness and mesophyll feeding.</title>
        <authorList>
            <person name="Liu Y."/>
            <person name="Liu H."/>
            <person name="Wang H."/>
            <person name="Huang T."/>
            <person name="Liu B."/>
            <person name="Yang B."/>
            <person name="Yin L."/>
            <person name="Li B."/>
            <person name="Zhang Y."/>
            <person name="Zhang S."/>
            <person name="Jiang F."/>
            <person name="Zhang X."/>
            <person name="Ren Y."/>
            <person name="Wang B."/>
            <person name="Wang S."/>
            <person name="Lu Y."/>
            <person name="Wu K."/>
            <person name="Fan W."/>
            <person name="Wang G."/>
        </authorList>
    </citation>
    <scope>NUCLEOTIDE SEQUENCE</scope>
    <source>
        <strain evidence="3">12Hb</strain>
    </source>
</reference>
<feature type="signal peptide" evidence="2">
    <location>
        <begin position="1"/>
        <end position="16"/>
    </location>
</feature>
<protein>
    <submittedName>
        <fullName evidence="3">Uncharacterized protein</fullName>
    </submittedName>
</protein>
<evidence type="ECO:0000313" key="3">
    <source>
        <dbReference type="EMBL" id="KAF6213533.1"/>
    </source>
</evidence>
<proteinExistence type="predicted"/>
<keyword evidence="4" id="KW-1185">Reference proteome</keyword>
<keyword evidence="2" id="KW-0732">Signal</keyword>
<evidence type="ECO:0000256" key="2">
    <source>
        <dbReference type="SAM" id="SignalP"/>
    </source>
</evidence>
<keyword evidence="1" id="KW-0175">Coiled coil</keyword>
<gene>
    <name evidence="3" type="ORF">GE061_011253</name>
</gene>
<evidence type="ECO:0000313" key="4">
    <source>
        <dbReference type="Proteomes" id="UP000466442"/>
    </source>
</evidence>